<dbReference type="GO" id="GO:0005524">
    <property type="term" value="F:ATP binding"/>
    <property type="evidence" value="ECO:0007669"/>
    <property type="project" value="UniProtKB-KW"/>
</dbReference>
<proteinExistence type="predicted"/>
<dbReference type="InterPro" id="IPR027417">
    <property type="entry name" value="P-loop_NTPase"/>
</dbReference>
<feature type="compositionally biased region" description="Basic and acidic residues" evidence="9">
    <location>
        <begin position="354"/>
        <end position="367"/>
    </location>
</feature>
<dbReference type="PANTHER" id="PTHR43297:SF14">
    <property type="entry name" value="ATPASE AAA-TYPE CORE DOMAIN-CONTAINING PROTEIN"/>
    <property type="match status" value="1"/>
</dbReference>
<sequence length="367" mass="39580">MALLEVDDLVVQFYTDDGVVRAVDGISYEIRAGEAVGLVGESGAGKSVASLALLRLLRDPGEIVRGEIRFDGRDLRECSAADLREIRGNDIAMVFQDADAALNPVYTVGEQIAEAIRAHEPVTDREARERAIDLLERVGIADATARYSDYPHEFSGGMQQRAVIAMALSCDPALLICDEPTTGLDVTVQAGILELLADLARESETAIQLVTHDLGVVAELCDRVLVQYAGEIVERAPVGDLFYDPKHPYTAGLLASIPRLGDDRNRLATIPGTMPSLVDPPTGCRFHPRCPFAEDACARRNPSLVEAAPGAPTADAGPDAHLAACLEYTGDLEDGLDYEVRIRDESEEGAADQCGERNPETRRGETR</sequence>
<evidence type="ECO:0000256" key="6">
    <source>
        <dbReference type="ARBA" id="ARBA00022840"/>
    </source>
</evidence>
<keyword evidence="7" id="KW-1278">Translocase</keyword>
<dbReference type="Pfam" id="PF00005">
    <property type="entry name" value="ABC_tran"/>
    <property type="match status" value="1"/>
</dbReference>
<dbReference type="EMBL" id="SHMR01000009">
    <property type="protein sequence ID" value="RZH66436.1"/>
    <property type="molecule type" value="Genomic_DNA"/>
</dbReference>
<evidence type="ECO:0000256" key="1">
    <source>
        <dbReference type="ARBA" id="ARBA00004202"/>
    </source>
</evidence>
<evidence type="ECO:0000256" key="7">
    <source>
        <dbReference type="ARBA" id="ARBA00022967"/>
    </source>
</evidence>
<keyword evidence="5" id="KW-0547">Nucleotide-binding</keyword>
<evidence type="ECO:0000313" key="12">
    <source>
        <dbReference type="Proteomes" id="UP000292704"/>
    </source>
</evidence>
<organism evidence="11 12">
    <name type="scientific">Natrinema altunense</name>
    <dbReference type="NCBI Taxonomy" id="222984"/>
    <lineage>
        <taxon>Archaea</taxon>
        <taxon>Methanobacteriati</taxon>
        <taxon>Methanobacteriota</taxon>
        <taxon>Stenosarchaea group</taxon>
        <taxon>Halobacteria</taxon>
        <taxon>Halobacteriales</taxon>
        <taxon>Natrialbaceae</taxon>
        <taxon>Natrinema</taxon>
    </lineage>
</organism>
<evidence type="ECO:0000313" key="11">
    <source>
        <dbReference type="EMBL" id="RZH66436.1"/>
    </source>
</evidence>
<dbReference type="PROSITE" id="PS00211">
    <property type="entry name" value="ABC_TRANSPORTER_1"/>
    <property type="match status" value="1"/>
</dbReference>
<dbReference type="GO" id="GO:0016887">
    <property type="term" value="F:ATP hydrolysis activity"/>
    <property type="evidence" value="ECO:0007669"/>
    <property type="project" value="InterPro"/>
</dbReference>
<protein>
    <submittedName>
        <fullName evidence="11">ABC transporter ATP-binding protein</fullName>
    </submittedName>
</protein>
<dbReference type="OrthoDB" id="18209at2157"/>
<evidence type="ECO:0000256" key="9">
    <source>
        <dbReference type="SAM" id="MobiDB-lite"/>
    </source>
</evidence>
<dbReference type="Proteomes" id="UP000292704">
    <property type="component" value="Unassembled WGS sequence"/>
</dbReference>
<dbReference type="InterPro" id="IPR003439">
    <property type="entry name" value="ABC_transporter-like_ATP-bd"/>
</dbReference>
<dbReference type="GO" id="GO:0015833">
    <property type="term" value="P:peptide transport"/>
    <property type="evidence" value="ECO:0007669"/>
    <property type="project" value="InterPro"/>
</dbReference>
<comment type="subcellular location">
    <subcellularLocation>
        <location evidence="1">Cell membrane</location>
        <topology evidence="1">Peripheral membrane protein</topology>
    </subcellularLocation>
</comment>
<gene>
    <name evidence="11" type="ORF">ELS17_17305</name>
</gene>
<dbReference type="InterPro" id="IPR003593">
    <property type="entry name" value="AAA+_ATPase"/>
</dbReference>
<dbReference type="NCBIfam" id="TIGR01727">
    <property type="entry name" value="oligo_HPY"/>
    <property type="match status" value="1"/>
</dbReference>
<dbReference type="FunFam" id="3.40.50.300:FF:000016">
    <property type="entry name" value="Oligopeptide ABC transporter ATP-binding component"/>
    <property type="match status" value="1"/>
</dbReference>
<dbReference type="CDD" id="cd03257">
    <property type="entry name" value="ABC_NikE_OppD_transporters"/>
    <property type="match status" value="1"/>
</dbReference>
<dbReference type="SUPFAM" id="SSF52540">
    <property type="entry name" value="P-loop containing nucleoside triphosphate hydrolases"/>
    <property type="match status" value="1"/>
</dbReference>
<dbReference type="PANTHER" id="PTHR43297">
    <property type="entry name" value="OLIGOPEPTIDE TRANSPORT ATP-BINDING PROTEIN APPD"/>
    <property type="match status" value="1"/>
</dbReference>
<evidence type="ECO:0000256" key="5">
    <source>
        <dbReference type="ARBA" id="ARBA00022741"/>
    </source>
</evidence>
<dbReference type="InterPro" id="IPR050388">
    <property type="entry name" value="ABC_Ni/Peptide_Import"/>
</dbReference>
<dbReference type="Pfam" id="PF08352">
    <property type="entry name" value="oligo_HPY"/>
    <property type="match status" value="1"/>
</dbReference>
<dbReference type="InterPro" id="IPR013563">
    <property type="entry name" value="Oligopep_ABC_C"/>
</dbReference>
<dbReference type="RefSeq" id="WP_130171679.1">
    <property type="nucleotide sequence ID" value="NZ_SHMR01000009.1"/>
</dbReference>
<accession>A0A482XY05</accession>
<dbReference type="AlphaFoldDB" id="A0A482XY05"/>
<feature type="region of interest" description="Disordered" evidence="9">
    <location>
        <begin position="343"/>
        <end position="367"/>
    </location>
</feature>
<evidence type="ECO:0000256" key="3">
    <source>
        <dbReference type="ARBA" id="ARBA00022475"/>
    </source>
</evidence>
<evidence type="ECO:0000259" key="10">
    <source>
        <dbReference type="PROSITE" id="PS50893"/>
    </source>
</evidence>
<comment type="caution">
    <text evidence="11">The sequence shown here is derived from an EMBL/GenBank/DDBJ whole genome shotgun (WGS) entry which is preliminary data.</text>
</comment>
<reference evidence="11 12" key="1">
    <citation type="submission" date="2019-02" db="EMBL/GenBank/DDBJ databases">
        <title>Genome analysis provides insights into bioremediation potentialities and Haloocin production by Natrinema altunense strain 4.1R isolated from Chott Douz in Tunisian desert.</title>
        <authorList>
            <person name="Najjari A."/>
            <person name="Youssef N."/>
            <person name="Ben Dhia O."/>
            <person name="Ferjani R."/>
            <person name="El Hidri D."/>
            <person name="Ouzari H.I."/>
            <person name="Cherif A."/>
        </authorList>
    </citation>
    <scope>NUCLEOTIDE SEQUENCE [LARGE SCALE GENOMIC DNA]</scope>
    <source>
        <strain evidence="11 12">4.1R</strain>
    </source>
</reference>
<keyword evidence="8" id="KW-0472">Membrane</keyword>
<dbReference type="Gene3D" id="3.40.50.300">
    <property type="entry name" value="P-loop containing nucleotide triphosphate hydrolases"/>
    <property type="match status" value="1"/>
</dbReference>
<keyword evidence="4" id="KW-0997">Cell inner membrane</keyword>
<keyword evidence="6 11" id="KW-0067">ATP-binding</keyword>
<feature type="domain" description="ABC transporter" evidence="10">
    <location>
        <begin position="4"/>
        <end position="254"/>
    </location>
</feature>
<evidence type="ECO:0000256" key="4">
    <source>
        <dbReference type="ARBA" id="ARBA00022519"/>
    </source>
</evidence>
<dbReference type="InterPro" id="IPR017871">
    <property type="entry name" value="ABC_transporter-like_CS"/>
</dbReference>
<name>A0A482XY05_9EURY</name>
<dbReference type="SMART" id="SM00382">
    <property type="entry name" value="AAA"/>
    <property type="match status" value="1"/>
</dbReference>
<dbReference type="GO" id="GO:0005886">
    <property type="term" value="C:plasma membrane"/>
    <property type="evidence" value="ECO:0007669"/>
    <property type="project" value="UniProtKB-SubCell"/>
</dbReference>
<keyword evidence="3" id="KW-1003">Cell membrane</keyword>
<dbReference type="STRING" id="222984.GCA_000731985_02592"/>
<evidence type="ECO:0000256" key="2">
    <source>
        <dbReference type="ARBA" id="ARBA00022448"/>
    </source>
</evidence>
<dbReference type="PROSITE" id="PS50893">
    <property type="entry name" value="ABC_TRANSPORTER_2"/>
    <property type="match status" value="1"/>
</dbReference>
<evidence type="ECO:0000256" key="8">
    <source>
        <dbReference type="ARBA" id="ARBA00023136"/>
    </source>
</evidence>
<keyword evidence="2" id="KW-0813">Transport</keyword>